<proteinExistence type="inferred from homology"/>
<dbReference type="GO" id="GO:0005886">
    <property type="term" value="C:plasma membrane"/>
    <property type="evidence" value="ECO:0007669"/>
    <property type="project" value="UniProtKB-ARBA"/>
</dbReference>
<keyword evidence="11" id="KW-1185">Reference proteome</keyword>
<comment type="similarity">
    <text evidence="1">Belongs to the CpsD/CapB family.</text>
</comment>
<evidence type="ECO:0000313" key="10">
    <source>
        <dbReference type="EMBL" id="MBD3108285.1"/>
    </source>
</evidence>
<protein>
    <recommendedName>
        <fullName evidence="2">non-specific protein-tyrosine kinase</fullName>
        <ecNumber evidence="2">2.7.10.2</ecNumber>
    </recommendedName>
</protein>
<dbReference type="EC" id="2.7.10.2" evidence="2"/>
<keyword evidence="4" id="KW-0547">Nucleotide-binding</keyword>
<dbReference type="SUPFAM" id="SSF52540">
    <property type="entry name" value="P-loop containing nucleoside triphosphate hydrolases"/>
    <property type="match status" value="1"/>
</dbReference>
<comment type="catalytic activity">
    <reaction evidence="8">
        <text>L-tyrosyl-[protein] + ATP = O-phospho-L-tyrosyl-[protein] + ADP + H(+)</text>
        <dbReference type="Rhea" id="RHEA:10596"/>
        <dbReference type="Rhea" id="RHEA-COMP:10136"/>
        <dbReference type="Rhea" id="RHEA-COMP:20101"/>
        <dbReference type="ChEBI" id="CHEBI:15378"/>
        <dbReference type="ChEBI" id="CHEBI:30616"/>
        <dbReference type="ChEBI" id="CHEBI:46858"/>
        <dbReference type="ChEBI" id="CHEBI:61978"/>
        <dbReference type="ChEBI" id="CHEBI:456216"/>
        <dbReference type="EC" id="2.7.10.2"/>
    </reaction>
</comment>
<sequence>MSKKNTLITQKRKLITSLPAKSLISEQYRTIRTNIQFSTPDLNVHSILVTSSLPGEGKSTTAANIAIVFAQQGKKVLLIDTDLRKPTVHYTFNFMNVIGLTNILIKSSPINEAVKSTDIDNLDVLTSGPIPPNPSELLASEAMKQLMKELYYEYDILIFDTPPILTVTDAQILANICDASIIVISSGKTEINDLKKATNLLQNASGKFLGAVLNNKKMKKHHSYYAY</sequence>
<evidence type="ECO:0000256" key="6">
    <source>
        <dbReference type="ARBA" id="ARBA00022840"/>
    </source>
</evidence>
<evidence type="ECO:0000256" key="3">
    <source>
        <dbReference type="ARBA" id="ARBA00022679"/>
    </source>
</evidence>
<dbReference type="RefSeq" id="WP_190997832.1">
    <property type="nucleotide sequence ID" value="NZ_JACXSI010000016.1"/>
</dbReference>
<dbReference type="Proteomes" id="UP000602076">
    <property type="component" value="Unassembled WGS sequence"/>
</dbReference>
<dbReference type="Gene3D" id="3.40.50.300">
    <property type="entry name" value="P-loop containing nucleotide triphosphate hydrolases"/>
    <property type="match status" value="1"/>
</dbReference>
<dbReference type="CDD" id="cd05387">
    <property type="entry name" value="BY-kinase"/>
    <property type="match status" value="1"/>
</dbReference>
<evidence type="ECO:0000256" key="8">
    <source>
        <dbReference type="ARBA" id="ARBA00051245"/>
    </source>
</evidence>
<feature type="domain" description="AAA" evidence="9">
    <location>
        <begin position="54"/>
        <end position="201"/>
    </location>
</feature>
<gene>
    <name evidence="10" type="ORF">IEO70_07895</name>
</gene>
<organism evidence="10 11">
    <name type="scientific">Peribacillus faecalis</name>
    <dbReference type="NCBI Taxonomy" id="2772559"/>
    <lineage>
        <taxon>Bacteria</taxon>
        <taxon>Bacillati</taxon>
        <taxon>Bacillota</taxon>
        <taxon>Bacilli</taxon>
        <taxon>Bacillales</taxon>
        <taxon>Bacillaceae</taxon>
        <taxon>Peribacillus</taxon>
    </lineage>
</organism>
<evidence type="ECO:0000259" key="9">
    <source>
        <dbReference type="Pfam" id="PF13614"/>
    </source>
</evidence>
<dbReference type="InterPro" id="IPR027417">
    <property type="entry name" value="P-loop_NTPase"/>
</dbReference>
<evidence type="ECO:0000256" key="5">
    <source>
        <dbReference type="ARBA" id="ARBA00022777"/>
    </source>
</evidence>
<dbReference type="FunFam" id="3.40.50.300:FF:000527">
    <property type="entry name" value="Tyrosine-protein kinase etk"/>
    <property type="match status" value="1"/>
</dbReference>
<evidence type="ECO:0000256" key="7">
    <source>
        <dbReference type="ARBA" id="ARBA00023137"/>
    </source>
</evidence>
<dbReference type="PANTHER" id="PTHR32309:SF13">
    <property type="entry name" value="FERRIC ENTEROBACTIN TRANSPORT PROTEIN FEPE"/>
    <property type="match status" value="1"/>
</dbReference>
<dbReference type="InterPro" id="IPR025669">
    <property type="entry name" value="AAA_dom"/>
</dbReference>
<keyword evidence="7" id="KW-0829">Tyrosine-protein kinase</keyword>
<dbReference type="InterPro" id="IPR005702">
    <property type="entry name" value="Wzc-like_C"/>
</dbReference>
<keyword evidence="5 10" id="KW-0418">Kinase</keyword>
<accession>A0A927CYW8</accession>
<dbReference type="InterPro" id="IPR050445">
    <property type="entry name" value="Bact_polysacc_biosynth/exp"/>
</dbReference>
<keyword evidence="3" id="KW-0808">Transferase</keyword>
<keyword evidence="6" id="KW-0067">ATP-binding</keyword>
<evidence type="ECO:0000256" key="2">
    <source>
        <dbReference type="ARBA" id="ARBA00011903"/>
    </source>
</evidence>
<dbReference type="GO" id="GO:0042802">
    <property type="term" value="F:identical protein binding"/>
    <property type="evidence" value="ECO:0007669"/>
    <property type="project" value="UniProtKB-ARBA"/>
</dbReference>
<dbReference type="PANTHER" id="PTHR32309">
    <property type="entry name" value="TYROSINE-PROTEIN KINASE"/>
    <property type="match status" value="1"/>
</dbReference>
<dbReference type="Pfam" id="PF13614">
    <property type="entry name" value="AAA_31"/>
    <property type="match status" value="1"/>
</dbReference>
<dbReference type="GO" id="GO:0004715">
    <property type="term" value="F:non-membrane spanning protein tyrosine kinase activity"/>
    <property type="evidence" value="ECO:0007669"/>
    <property type="project" value="UniProtKB-EC"/>
</dbReference>
<dbReference type="NCBIfam" id="TIGR01007">
    <property type="entry name" value="eps_fam"/>
    <property type="match status" value="1"/>
</dbReference>
<comment type="caution">
    <text evidence="10">The sequence shown here is derived from an EMBL/GenBank/DDBJ whole genome shotgun (WGS) entry which is preliminary data.</text>
</comment>
<evidence type="ECO:0000256" key="1">
    <source>
        <dbReference type="ARBA" id="ARBA00007316"/>
    </source>
</evidence>
<reference evidence="10" key="1">
    <citation type="submission" date="2020-09" db="EMBL/GenBank/DDBJ databases">
        <title>Bacillus faecalis sp. nov., a moderately halophilic bacterium isolated from cow faeces.</title>
        <authorList>
            <person name="Jiang L."/>
            <person name="Lee J."/>
        </authorList>
    </citation>
    <scope>NUCLEOTIDE SEQUENCE</scope>
    <source>
        <strain evidence="10">AGMB 02131</strain>
    </source>
</reference>
<dbReference type="GO" id="GO:0005524">
    <property type="term" value="F:ATP binding"/>
    <property type="evidence" value="ECO:0007669"/>
    <property type="project" value="UniProtKB-KW"/>
</dbReference>
<name>A0A927CYW8_9BACI</name>
<dbReference type="EMBL" id="JACXSI010000016">
    <property type="protein sequence ID" value="MBD3108285.1"/>
    <property type="molecule type" value="Genomic_DNA"/>
</dbReference>
<evidence type="ECO:0000256" key="4">
    <source>
        <dbReference type="ARBA" id="ARBA00022741"/>
    </source>
</evidence>
<evidence type="ECO:0000313" key="11">
    <source>
        <dbReference type="Proteomes" id="UP000602076"/>
    </source>
</evidence>
<dbReference type="AlphaFoldDB" id="A0A927CYW8"/>